<keyword evidence="2 5" id="KW-0545">Nucleotide biosynthesis</keyword>
<dbReference type="GO" id="GO:0005737">
    <property type="term" value="C:cytoplasm"/>
    <property type="evidence" value="ECO:0007669"/>
    <property type="project" value="UniProtKB-SubCell"/>
</dbReference>
<keyword evidence="4 5" id="KW-0418">Kinase</keyword>
<keyword evidence="5 7" id="KW-0067">ATP-binding</keyword>
<organism evidence="8 9">
    <name type="scientific">Candidatus Andersenbacteria bacterium RIFCSPHIGHO2_12_FULL_45_11</name>
    <dbReference type="NCBI Taxonomy" id="1797281"/>
    <lineage>
        <taxon>Bacteria</taxon>
        <taxon>Candidatus Anderseniibacteriota</taxon>
    </lineage>
</organism>
<evidence type="ECO:0000256" key="5">
    <source>
        <dbReference type="HAMAP-Rule" id="MF_00235"/>
    </source>
</evidence>
<feature type="binding site" evidence="5">
    <location>
        <position position="163"/>
    </location>
    <ligand>
        <name>AMP</name>
        <dbReference type="ChEBI" id="CHEBI:456215"/>
    </ligand>
</feature>
<proteinExistence type="inferred from homology"/>
<comment type="subunit">
    <text evidence="5 7">Monomer.</text>
</comment>
<dbReference type="EC" id="2.7.4.3" evidence="5 7"/>
<dbReference type="GO" id="GO:0044209">
    <property type="term" value="P:AMP salvage"/>
    <property type="evidence" value="ECO:0007669"/>
    <property type="project" value="UniProtKB-UniRule"/>
</dbReference>
<dbReference type="EMBL" id="MHHR01000014">
    <property type="protein sequence ID" value="OGY34370.1"/>
    <property type="molecule type" value="Genomic_DNA"/>
</dbReference>
<accession>A0A1G1X471</accession>
<dbReference type="Gene3D" id="3.40.50.300">
    <property type="entry name" value="P-loop containing nucleotide triphosphate hydrolases"/>
    <property type="match status" value="1"/>
</dbReference>
<dbReference type="PRINTS" id="PR00094">
    <property type="entry name" value="ADENYLTKNASE"/>
</dbReference>
<evidence type="ECO:0000256" key="7">
    <source>
        <dbReference type="RuleBase" id="RU003331"/>
    </source>
</evidence>
<evidence type="ECO:0000256" key="1">
    <source>
        <dbReference type="ARBA" id="ARBA00022679"/>
    </source>
</evidence>
<feature type="binding site" evidence="5">
    <location>
        <position position="174"/>
    </location>
    <ligand>
        <name>AMP</name>
        <dbReference type="ChEBI" id="CHEBI:456215"/>
    </ligand>
</feature>
<evidence type="ECO:0000256" key="3">
    <source>
        <dbReference type="ARBA" id="ARBA00022741"/>
    </source>
</evidence>
<evidence type="ECO:0000313" key="8">
    <source>
        <dbReference type="EMBL" id="OGY34370.1"/>
    </source>
</evidence>
<feature type="binding site" evidence="5">
    <location>
        <position position="204"/>
    </location>
    <ligand>
        <name>ATP</name>
        <dbReference type="ChEBI" id="CHEBI:30616"/>
    </ligand>
</feature>
<comment type="similarity">
    <text evidence="5 6">Belongs to the adenylate kinase family.</text>
</comment>
<evidence type="ECO:0000313" key="9">
    <source>
        <dbReference type="Proteomes" id="UP000177528"/>
    </source>
</evidence>
<dbReference type="UniPathway" id="UPA00588">
    <property type="reaction ID" value="UER00649"/>
</dbReference>
<dbReference type="InterPro" id="IPR027417">
    <property type="entry name" value="P-loop_NTPase"/>
</dbReference>
<dbReference type="SUPFAM" id="SSF52540">
    <property type="entry name" value="P-loop containing nucleoside triphosphate hydrolases"/>
    <property type="match status" value="1"/>
</dbReference>
<comment type="subcellular location">
    <subcellularLocation>
        <location evidence="5 7">Cytoplasm</location>
    </subcellularLocation>
</comment>
<comment type="function">
    <text evidence="5">Catalyzes the reversible transfer of the terminal phosphate group between ATP and AMP. Plays an important role in cellular energy homeostasis and in adenine nucleotide metabolism.</text>
</comment>
<evidence type="ECO:0000256" key="2">
    <source>
        <dbReference type="ARBA" id="ARBA00022727"/>
    </source>
</evidence>
<feature type="region of interest" description="NMP" evidence="5">
    <location>
        <begin position="34"/>
        <end position="63"/>
    </location>
</feature>
<protein>
    <recommendedName>
        <fullName evidence="5 7">Adenylate kinase</fullName>
        <shortName evidence="5">AK</shortName>
        <ecNumber evidence="5 7">2.7.4.3</ecNumber>
    </recommendedName>
    <alternativeName>
        <fullName evidence="5">ATP-AMP transphosphorylase</fullName>
    </alternativeName>
    <alternativeName>
        <fullName evidence="5">ATP:AMP phosphotransferase</fullName>
    </alternativeName>
    <alternativeName>
        <fullName evidence="5">Adenylate monophosphate kinase</fullName>
    </alternativeName>
</protein>
<name>A0A1G1X471_9BACT</name>
<dbReference type="Pfam" id="PF00406">
    <property type="entry name" value="ADK"/>
    <property type="match status" value="1"/>
</dbReference>
<comment type="pathway">
    <text evidence="5">Purine metabolism; AMP biosynthesis via salvage pathway; AMP from ADP: step 1/1.</text>
</comment>
<keyword evidence="5" id="KW-0963">Cytoplasm</keyword>
<dbReference type="InterPro" id="IPR000850">
    <property type="entry name" value="Adenylat/UMP-CMP_kin"/>
</dbReference>
<comment type="domain">
    <text evidence="5">Consists of three domains, a large central CORE domain and two small peripheral domains, NMPbind and LID, which undergo movements during catalysis. The LID domain closes over the site of phosphoryl transfer upon ATP binding. Assembling and dissambling the active center during each catalytic cycle provides an effective means to prevent ATP hydrolysis.</text>
</comment>
<comment type="catalytic activity">
    <reaction evidence="5 7">
        <text>AMP + ATP = 2 ADP</text>
        <dbReference type="Rhea" id="RHEA:12973"/>
        <dbReference type="ChEBI" id="CHEBI:30616"/>
        <dbReference type="ChEBI" id="CHEBI:456215"/>
        <dbReference type="ChEBI" id="CHEBI:456216"/>
        <dbReference type="EC" id="2.7.4.3"/>
    </reaction>
</comment>
<feature type="binding site" evidence="5">
    <location>
        <position position="35"/>
    </location>
    <ligand>
        <name>AMP</name>
        <dbReference type="ChEBI" id="CHEBI:456215"/>
    </ligand>
</feature>
<evidence type="ECO:0000256" key="6">
    <source>
        <dbReference type="RuleBase" id="RU003330"/>
    </source>
</evidence>
<dbReference type="HAMAP" id="MF_00235">
    <property type="entry name" value="Adenylate_kinase_Adk"/>
    <property type="match status" value="1"/>
</dbReference>
<dbReference type="PANTHER" id="PTHR23359">
    <property type="entry name" value="NUCLEOTIDE KINASE"/>
    <property type="match status" value="1"/>
</dbReference>
<dbReference type="AlphaFoldDB" id="A0A1G1X471"/>
<feature type="binding site" evidence="5">
    <location>
        <position position="132"/>
    </location>
    <ligand>
        <name>ATP</name>
        <dbReference type="ChEBI" id="CHEBI:30616"/>
    </ligand>
</feature>
<comment type="caution">
    <text evidence="8">The sequence shown here is derived from an EMBL/GenBank/DDBJ whole genome shotgun (WGS) entry which is preliminary data.</text>
</comment>
<reference evidence="8 9" key="1">
    <citation type="journal article" date="2016" name="Nat. Commun.">
        <title>Thousands of microbial genomes shed light on interconnected biogeochemical processes in an aquifer system.</title>
        <authorList>
            <person name="Anantharaman K."/>
            <person name="Brown C.T."/>
            <person name="Hug L.A."/>
            <person name="Sharon I."/>
            <person name="Castelle C.J."/>
            <person name="Probst A.J."/>
            <person name="Thomas B.C."/>
            <person name="Singh A."/>
            <person name="Wilkins M.J."/>
            <person name="Karaoz U."/>
            <person name="Brodie E.L."/>
            <person name="Williams K.H."/>
            <person name="Hubbard S.S."/>
            <person name="Banfield J.F."/>
        </authorList>
    </citation>
    <scope>NUCLEOTIDE SEQUENCE [LARGE SCALE GENOMIC DNA]</scope>
</reference>
<feature type="binding site" evidence="5">
    <location>
        <begin position="14"/>
        <end position="19"/>
    </location>
    <ligand>
        <name>ATP</name>
        <dbReference type="ChEBI" id="CHEBI:30616"/>
    </ligand>
</feature>
<dbReference type="Proteomes" id="UP000177528">
    <property type="component" value="Unassembled WGS sequence"/>
</dbReference>
<comment type="caution">
    <text evidence="5">Lacks conserved residue(s) required for the propagation of feature annotation.</text>
</comment>
<dbReference type="GO" id="GO:0004017">
    <property type="term" value="F:AMP kinase activity"/>
    <property type="evidence" value="ECO:0007669"/>
    <property type="project" value="UniProtKB-UniRule"/>
</dbReference>
<gene>
    <name evidence="5" type="primary">adk</name>
    <name evidence="8" type="ORF">A3D99_02555</name>
</gene>
<keyword evidence="1 5" id="KW-0808">Transferase</keyword>
<dbReference type="GO" id="GO:0005524">
    <property type="term" value="F:ATP binding"/>
    <property type="evidence" value="ECO:0007669"/>
    <property type="project" value="UniProtKB-UniRule"/>
</dbReference>
<sequence length="224" mass="25441">MILPRVIYVMGMPGAGKGTQAEMLAHDIGYHQFSTGNAFRQIALEESDLGREVKKIIDSGMLTPPAMAARVVIAAIEEYIQRGESLVFDGTPRTLEEMTIINAHFEKQGYGKPLIIYIEVDKETMIERNSKRRLCLGVPREFPVTTEEERMKCVELGGEVGTRPDDEKEKFTIRYNQFMELTYPVVQQYRSEHNGLFTMVDGMAAPHRVHATIMDVIRQYELPA</sequence>
<dbReference type="CDD" id="cd01428">
    <property type="entry name" value="ADK"/>
    <property type="match status" value="1"/>
</dbReference>
<evidence type="ECO:0000256" key="4">
    <source>
        <dbReference type="ARBA" id="ARBA00022777"/>
    </source>
</evidence>
<feature type="binding site" evidence="5">
    <location>
        <position position="40"/>
    </location>
    <ligand>
        <name>AMP</name>
        <dbReference type="ChEBI" id="CHEBI:456215"/>
    </ligand>
</feature>
<keyword evidence="3 5" id="KW-0547">Nucleotide-binding</keyword>